<dbReference type="Gene3D" id="3.40.50.10990">
    <property type="entry name" value="GTP cyclohydrolase II"/>
    <property type="match status" value="1"/>
</dbReference>
<gene>
    <name evidence="11" type="ORF">BABINDRAFT_40609</name>
</gene>
<dbReference type="STRING" id="984486.A0A1E3QJM3"/>
<dbReference type="GO" id="GO:0003935">
    <property type="term" value="F:GTP cyclohydrolase II activity"/>
    <property type="evidence" value="ECO:0007669"/>
    <property type="project" value="UniProtKB-EC"/>
</dbReference>
<dbReference type="Proteomes" id="UP000094336">
    <property type="component" value="Unassembled WGS sequence"/>
</dbReference>
<dbReference type="PANTHER" id="PTHR21327:SF29">
    <property type="entry name" value="GTP CYCLOHYDROLASE-2"/>
    <property type="match status" value="1"/>
</dbReference>
<evidence type="ECO:0000256" key="6">
    <source>
        <dbReference type="ARBA" id="ARBA00022801"/>
    </source>
</evidence>
<dbReference type="GeneID" id="30149837"/>
<keyword evidence="6" id="KW-0378">Hydrolase</keyword>
<keyword evidence="12" id="KW-1185">Reference proteome</keyword>
<evidence type="ECO:0000259" key="10">
    <source>
        <dbReference type="Pfam" id="PF00925"/>
    </source>
</evidence>
<evidence type="ECO:0000256" key="7">
    <source>
        <dbReference type="ARBA" id="ARBA00023134"/>
    </source>
</evidence>
<sequence>MFDGLTTVSPSLRPTSRGGSETPLPQLPPALNSPEDCQKRAQLPPLPQVECIARARIPTTNDTEIYLHLYANDIDQKEHLAIVFGENIRSKTLFRQRGANEPSQDRMTRGAYVGKLYPGRTDANEDTKMGLKLVFDETTGELLGEPACDPTLARIHSECYTGETAWSARCDCGEQFDEAGRLMGREGRGVIVYLRQEGRGIGLGEKLKAYNLQDLGADTVQANLLLRHPADGRSFGLATSILLDLGLEEIKLMTNNPDKIIAVEGNERQVRVIERVPMVPLAWRGLGGGIKSKEVDGYLRTKIEKMGHMLDQK</sequence>
<keyword evidence="7" id="KW-0342">GTP-binding</keyword>
<evidence type="ECO:0000256" key="3">
    <source>
        <dbReference type="ARBA" id="ARBA00012762"/>
    </source>
</evidence>
<dbReference type="InterPro" id="IPR000926">
    <property type="entry name" value="RibA"/>
</dbReference>
<dbReference type="NCBIfam" id="TIGR00505">
    <property type="entry name" value="ribA"/>
    <property type="match status" value="1"/>
</dbReference>
<comment type="pathway">
    <text evidence="1">Cofactor biosynthesis; riboflavin biosynthesis.</text>
</comment>
<organism evidence="11 12">
    <name type="scientific">Babjeviella inositovora NRRL Y-12698</name>
    <dbReference type="NCBI Taxonomy" id="984486"/>
    <lineage>
        <taxon>Eukaryota</taxon>
        <taxon>Fungi</taxon>
        <taxon>Dikarya</taxon>
        <taxon>Ascomycota</taxon>
        <taxon>Saccharomycotina</taxon>
        <taxon>Pichiomycetes</taxon>
        <taxon>Serinales incertae sedis</taxon>
        <taxon>Babjeviella</taxon>
    </lineage>
</organism>
<evidence type="ECO:0000256" key="5">
    <source>
        <dbReference type="ARBA" id="ARBA00022741"/>
    </source>
</evidence>
<evidence type="ECO:0000313" key="12">
    <source>
        <dbReference type="Proteomes" id="UP000094336"/>
    </source>
</evidence>
<dbReference type="CDD" id="cd00641">
    <property type="entry name" value="GTP_cyclohydro2"/>
    <property type="match status" value="1"/>
</dbReference>
<dbReference type="InterPro" id="IPR032677">
    <property type="entry name" value="GTP_cyclohydro_II"/>
</dbReference>
<dbReference type="GO" id="GO:0005525">
    <property type="term" value="F:GTP binding"/>
    <property type="evidence" value="ECO:0007669"/>
    <property type="project" value="UniProtKB-KW"/>
</dbReference>
<proteinExistence type="inferred from homology"/>
<dbReference type="RefSeq" id="XP_018983188.1">
    <property type="nucleotide sequence ID" value="XM_019131984.1"/>
</dbReference>
<dbReference type="GO" id="GO:0009231">
    <property type="term" value="P:riboflavin biosynthetic process"/>
    <property type="evidence" value="ECO:0007669"/>
    <property type="project" value="UniProtKB-KW"/>
</dbReference>
<keyword evidence="4" id="KW-0686">Riboflavin biosynthesis</keyword>
<dbReference type="NCBIfam" id="NF001591">
    <property type="entry name" value="PRK00393.1"/>
    <property type="match status" value="1"/>
</dbReference>
<accession>A0A1E3QJM3</accession>
<evidence type="ECO:0000256" key="2">
    <source>
        <dbReference type="ARBA" id="ARBA00008131"/>
    </source>
</evidence>
<dbReference type="PANTHER" id="PTHR21327">
    <property type="entry name" value="GTP CYCLOHYDROLASE II-RELATED"/>
    <property type="match status" value="1"/>
</dbReference>
<dbReference type="InterPro" id="IPR036144">
    <property type="entry name" value="RibA-like_sf"/>
</dbReference>
<evidence type="ECO:0000256" key="1">
    <source>
        <dbReference type="ARBA" id="ARBA00005104"/>
    </source>
</evidence>
<keyword evidence="5" id="KW-0547">Nucleotide-binding</keyword>
<comment type="catalytic activity">
    <reaction evidence="8">
        <text>GTP + 4 H2O = 2,5-diamino-6-hydroxy-4-(5-phosphoribosylamino)-pyrimidine + formate + 2 phosphate + 3 H(+)</text>
        <dbReference type="Rhea" id="RHEA:23704"/>
        <dbReference type="ChEBI" id="CHEBI:15377"/>
        <dbReference type="ChEBI" id="CHEBI:15378"/>
        <dbReference type="ChEBI" id="CHEBI:15740"/>
        <dbReference type="ChEBI" id="CHEBI:37565"/>
        <dbReference type="ChEBI" id="CHEBI:43474"/>
        <dbReference type="ChEBI" id="CHEBI:58614"/>
        <dbReference type="EC" id="3.5.4.25"/>
    </reaction>
</comment>
<name>A0A1E3QJM3_9ASCO</name>
<protein>
    <recommendedName>
        <fullName evidence="3">GTP cyclohydrolase II</fullName>
        <ecNumber evidence="3">3.5.4.25</ecNumber>
    </recommendedName>
</protein>
<feature type="region of interest" description="Disordered" evidence="9">
    <location>
        <begin position="1"/>
        <end position="40"/>
    </location>
</feature>
<evidence type="ECO:0000256" key="4">
    <source>
        <dbReference type="ARBA" id="ARBA00022619"/>
    </source>
</evidence>
<reference evidence="12" key="1">
    <citation type="submission" date="2016-05" db="EMBL/GenBank/DDBJ databases">
        <title>Comparative genomics of biotechnologically important yeasts.</title>
        <authorList>
            <consortium name="DOE Joint Genome Institute"/>
            <person name="Riley R."/>
            <person name="Haridas S."/>
            <person name="Wolfe K.H."/>
            <person name="Lopes M.R."/>
            <person name="Hittinger C.T."/>
            <person name="Goker M."/>
            <person name="Salamov A."/>
            <person name="Wisecaver J."/>
            <person name="Long T.M."/>
            <person name="Aerts A.L."/>
            <person name="Barry K."/>
            <person name="Choi C."/>
            <person name="Clum A."/>
            <person name="Coughlan A.Y."/>
            <person name="Deshpande S."/>
            <person name="Douglass A.P."/>
            <person name="Hanson S.J."/>
            <person name="Klenk H.-P."/>
            <person name="Labutti K."/>
            <person name="Lapidus A."/>
            <person name="Lindquist E."/>
            <person name="Lipzen A."/>
            <person name="Meier-Kolthoff J.P."/>
            <person name="Ohm R.A."/>
            <person name="Otillar R.P."/>
            <person name="Pangilinan J."/>
            <person name="Peng Y."/>
            <person name="Rokas A."/>
            <person name="Rosa C.A."/>
            <person name="Scheuner C."/>
            <person name="Sibirny A.A."/>
            <person name="Slot J.C."/>
            <person name="Stielow J.B."/>
            <person name="Sun H."/>
            <person name="Kurtzman C.P."/>
            <person name="Blackwell M."/>
            <person name="Grigoriev I.V."/>
            <person name="Jeffries T.W."/>
        </authorList>
    </citation>
    <scope>NUCLEOTIDE SEQUENCE [LARGE SCALE GENOMIC DNA]</scope>
    <source>
        <strain evidence="12">NRRL Y-12698</strain>
    </source>
</reference>
<feature type="domain" description="GTP cyclohydrolase II" evidence="10">
    <location>
        <begin position="143"/>
        <end position="277"/>
    </location>
</feature>
<comment type="similarity">
    <text evidence="2">Belongs to the GTP cyclohydrolase II family.</text>
</comment>
<dbReference type="AlphaFoldDB" id="A0A1E3QJM3"/>
<dbReference type="Pfam" id="PF00925">
    <property type="entry name" value="GTP_cyclohydro2"/>
    <property type="match status" value="1"/>
</dbReference>
<dbReference type="EMBL" id="KV454438">
    <property type="protein sequence ID" value="ODQ77860.1"/>
    <property type="molecule type" value="Genomic_DNA"/>
</dbReference>
<feature type="compositionally biased region" description="Polar residues" evidence="9">
    <location>
        <begin position="1"/>
        <end position="19"/>
    </location>
</feature>
<evidence type="ECO:0000256" key="8">
    <source>
        <dbReference type="ARBA" id="ARBA00049295"/>
    </source>
</evidence>
<dbReference type="EC" id="3.5.4.25" evidence="3"/>
<dbReference type="OrthoDB" id="5569761at2759"/>
<evidence type="ECO:0000256" key="9">
    <source>
        <dbReference type="SAM" id="MobiDB-lite"/>
    </source>
</evidence>
<dbReference type="SUPFAM" id="SSF142695">
    <property type="entry name" value="RibA-like"/>
    <property type="match status" value="1"/>
</dbReference>
<evidence type="ECO:0000313" key="11">
    <source>
        <dbReference type="EMBL" id="ODQ77860.1"/>
    </source>
</evidence>